<evidence type="ECO:0000256" key="1">
    <source>
        <dbReference type="ARBA" id="ARBA00001974"/>
    </source>
</evidence>
<dbReference type="InterPro" id="IPR023753">
    <property type="entry name" value="FAD/NAD-binding_dom"/>
</dbReference>
<evidence type="ECO:0000256" key="3">
    <source>
        <dbReference type="ARBA" id="ARBA00022630"/>
    </source>
</evidence>
<keyword evidence="4" id="KW-0274">FAD</keyword>
<dbReference type="Gene3D" id="3.30.390.30">
    <property type="match status" value="1"/>
</dbReference>
<dbReference type="Gene3D" id="3.50.50.60">
    <property type="entry name" value="FAD/NAD(P)-binding domain"/>
    <property type="match status" value="2"/>
</dbReference>
<evidence type="ECO:0000313" key="8">
    <source>
        <dbReference type="Proteomes" id="UP001059950"/>
    </source>
</evidence>
<dbReference type="EMBL" id="CP073344">
    <property type="protein sequence ID" value="UTW04269.1"/>
    <property type="molecule type" value="Genomic_DNA"/>
</dbReference>
<evidence type="ECO:0000256" key="2">
    <source>
        <dbReference type="ARBA" id="ARBA00006442"/>
    </source>
</evidence>
<name>A0ABY5GWY2_9GAMM</name>
<evidence type="ECO:0000313" key="7">
    <source>
        <dbReference type="EMBL" id="UTW04269.1"/>
    </source>
</evidence>
<evidence type="ECO:0000259" key="6">
    <source>
        <dbReference type="Pfam" id="PF18267"/>
    </source>
</evidence>
<evidence type="ECO:0000256" key="4">
    <source>
        <dbReference type="ARBA" id="ARBA00022827"/>
    </source>
</evidence>
<dbReference type="PRINTS" id="PR00411">
    <property type="entry name" value="PNDRDTASEI"/>
</dbReference>
<protein>
    <submittedName>
        <fullName evidence="7">NAD(P)/FAD-dependent oxidoreductase</fullName>
    </submittedName>
</protein>
<dbReference type="Proteomes" id="UP001059950">
    <property type="component" value="Chromosome"/>
</dbReference>
<dbReference type="InterPro" id="IPR016156">
    <property type="entry name" value="FAD/NAD-linked_Rdtase_dimer_sf"/>
</dbReference>
<comment type="cofactor">
    <cofactor evidence="1">
        <name>FAD</name>
        <dbReference type="ChEBI" id="CHEBI:57692"/>
    </cofactor>
</comment>
<dbReference type="PRINTS" id="PR00368">
    <property type="entry name" value="FADPNR"/>
</dbReference>
<reference evidence="7" key="1">
    <citation type="submission" date="2021-04" db="EMBL/GenBank/DDBJ databases">
        <title>Oceanospirillales bacteria with DddD are important DMSP degraders in coastal seawater.</title>
        <authorList>
            <person name="Liu J."/>
        </authorList>
    </citation>
    <scope>NUCLEOTIDE SEQUENCE</scope>
    <source>
        <strain evidence="7">GY6</strain>
    </source>
</reference>
<feature type="domain" description="FAD/NAD(P)-binding" evidence="5">
    <location>
        <begin position="5"/>
        <end position="310"/>
    </location>
</feature>
<keyword evidence="3" id="KW-0285">Flavoprotein</keyword>
<dbReference type="InterPro" id="IPR050260">
    <property type="entry name" value="FAD-bd_OxRdtase"/>
</dbReference>
<evidence type="ECO:0000259" key="5">
    <source>
        <dbReference type="Pfam" id="PF07992"/>
    </source>
</evidence>
<dbReference type="PANTHER" id="PTHR43429">
    <property type="entry name" value="PYRIDINE NUCLEOTIDE-DISULFIDE OXIDOREDUCTASE DOMAIN-CONTAINING"/>
    <property type="match status" value="1"/>
</dbReference>
<proteinExistence type="inferred from homology"/>
<dbReference type="SUPFAM" id="SSF51905">
    <property type="entry name" value="FAD/NAD(P)-binding domain"/>
    <property type="match status" value="2"/>
</dbReference>
<organism evidence="7 8">
    <name type="scientific">Amphritea atlantica</name>
    <dbReference type="NCBI Taxonomy" id="355243"/>
    <lineage>
        <taxon>Bacteria</taxon>
        <taxon>Pseudomonadati</taxon>
        <taxon>Pseudomonadota</taxon>
        <taxon>Gammaproteobacteria</taxon>
        <taxon>Oceanospirillales</taxon>
        <taxon>Oceanospirillaceae</taxon>
        <taxon>Amphritea</taxon>
    </lineage>
</organism>
<dbReference type="PANTHER" id="PTHR43429:SF3">
    <property type="entry name" value="NITRITE REDUCTASE [NAD(P)H]"/>
    <property type="match status" value="1"/>
</dbReference>
<keyword evidence="8" id="KW-1185">Reference proteome</keyword>
<dbReference type="Pfam" id="PF07992">
    <property type="entry name" value="Pyr_redox_2"/>
    <property type="match status" value="1"/>
</dbReference>
<comment type="similarity">
    <text evidence="2">Belongs to the FAD-dependent oxidoreductase family.</text>
</comment>
<accession>A0ABY5GWY2</accession>
<dbReference type="Pfam" id="PF18267">
    <property type="entry name" value="Rubredoxin_C"/>
    <property type="match status" value="1"/>
</dbReference>
<gene>
    <name evidence="7" type="ORF">KDX31_04420</name>
</gene>
<dbReference type="InterPro" id="IPR036188">
    <property type="entry name" value="FAD/NAD-bd_sf"/>
</dbReference>
<dbReference type="InterPro" id="IPR041575">
    <property type="entry name" value="Rubredoxin_C"/>
</dbReference>
<feature type="domain" description="NADH-rubredoxin oxidoreductase C-terminal" evidence="6">
    <location>
        <begin position="344"/>
        <end position="411"/>
    </location>
</feature>
<sequence length="459" mass="49739">MAKVDLIIIGNGMSGGRLLDEILKRDPDRFRITVFGAEGCANYNRIMLSPVLAGDIKADDIITHSEQWYRDNNITLHSNDPVIAIDAENRTLTCQSGSLFSYDTLVLATGSDAVIPPAARDCDLDGILSFRNLADIDRIMNKAGNSRHATVIGGGLLGLEAAWGLRQQGLEVTVIHRGGWLLNRQLDPAAGKLLQQSLEARGISFRLNAEITQFSADQTLYSDERSAVRSGGSESKVHPISVKPSLQQITLNDGTVLNTCLAVIAIGITPNHKLAKISGFDCDRGVLVNDRMQSSHPNIYALGECTQFGSHTFGLVAPLWDQAKVLADQLCQSSDSRFSVQPCATKLKVSGIDLFSAGEFLDSPETESVVCQDTTSGVYRKLIFRDQILTGVVLYGAVNDGNWYFELIQAQQQAQHLAPELIFGRRYCDAESISQLTPVGVEEVQTSAPELSLATGASS</sequence>